<accession>A0A5B7G107</accession>
<proteinExistence type="predicted"/>
<protein>
    <submittedName>
        <fullName evidence="1">Uncharacterized protein</fullName>
    </submittedName>
</protein>
<evidence type="ECO:0000313" key="2">
    <source>
        <dbReference type="Proteomes" id="UP000324222"/>
    </source>
</evidence>
<dbReference type="Proteomes" id="UP000324222">
    <property type="component" value="Unassembled WGS sequence"/>
</dbReference>
<dbReference type="EMBL" id="VSRR010010024">
    <property type="protein sequence ID" value="MPC51199.1"/>
    <property type="molecule type" value="Genomic_DNA"/>
</dbReference>
<reference evidence="1 2" key="1">
    <citation type="submission" date="2019-05" db="EMBL/GenBank/DDBJ databases">
        <title>Another draft genome of Portunus trituberculatus and its Hox gene families provides insights of decapod evolution.</title>
        <authorList>
            <person name="Jeong J.-H."/>
            <person name="Song I."/>
            <person name="Kim S."/>
            <person name="Choi T."/>
            <person name="Kim D."/>
            <person name="Ryu S."/>
            <person name="Kim W."/>
        </authorList>
    </citation>
    <scope>NUCLEOTIDE SEQUENCE [LARGE SCALE GENOMIC DNA]</scope>
    <source>
        <tissue evidence="1">Muscle</tissue>
    </source>
</reference>
<dbReference type="AlphaFoldDB" id="A0A5B7G107"/>
<sequence>MNKSLHLFVSKYFGEGVSTSTDVKLGIKTLSLFCFISWRVCLYPNLCQPRPLHLNPLSANIQLYKNIDILGSKWDGNAESNSTWIRACFGIRGVSKHTGSNPVYGLSVGWASTLGATVS</sequence>
<organism evidence="1 2">
    <name type="scientific">Portunus trituberculatus</name>
    <name type="common">Swimming crab</name>
    <name type="synonym">Neptunus trituberculatus</name>
    <dbReference type="NCBI Taxonomy" id="210409"/>
    <lineage>
        <taxon>Eukaryota</taxon>
        <taxon>Metazoa</taxon>
        <taxon>Ecdysozoa</taxon>
        <taxon>Arthropoda</taxon>
        <taxon>Crustacea</taxon>
        <taxon>Multicrustacea</taxon>
        <taxon>Malacostraca</taxon>
        <taxon>Eumalacostraca</taxon>
        <taxon>Eucarida</taxon>
        <taxon>Decapoda</taxon>
        <taxon>Pleocyemata</taxon>
        <taxon>Brachyura</taxon>
        <taxon>Eubrachyura</taxon>
        <taxon>Portunoidea</taxon>
        <taxon>Portunidae</taxon>
        <taxon>Portuninae</taxon>
        <taxon>Portunus</taxon>
    </lineage>
</organism>
<comment type="caution">
    <text evidence="1">The sequence shown here is derived from an EMBL/GenBank/DDBJ whole genome shotgun (WGS) entry which is preliminary data.</text>
</comment>
<name>A0A5B7G107_PORTR</name>
<evidence type="ECO:0000313" key="1">
    <source>
        <dbReference type="EMBL" id="MPC51199.1"/>
    </source>
</evidence>
<gene>
    <name evidence="1" type="ORF">E2C01_045040</name>
</gene>
<keyword evidence="2" id="KW-1185">Reference proteome</keyword>